<feature type="binding site" evidence="5">
    <location>
        <position position="224"/>
    </location>
    <ligand>
        <name>substrate</name>
    </ligand>
</feature>
<keyword evidence="2 5" id="KW-0479">Metal-binding</keyword>
<comment type="function">
    <text evidence="5">Catalyzes the deamination of 5-methylthioadenosine and S-adenosyl-L-homocysteine into 5-methylthioinosine and S-inosyl-L-homocysteine, respectively. Is also able to deaminate adenosine.</text>
</comment>
<feature type="binding site" evidence="5">
    <location>
        <position position="74"/>
    </location>
    <ligand>
        <name>Zn(2+)</name>
        <dbReference type="ChEBI" id="CHEBI:29105"/>
    </ligand>
</feature>
<comment type="similarity">
    <text evidence="1">Belongs to the metallo-dependent hydrolases superfamily. ATZ/TRZ family.</text>
</comment>
<evidence type="ECO:0000256" key="5">
    <source>
        <dbReference type="HAMAP-Rule" id="MF_01281"/>
    </source>
</evidence>
<dbReference type="AlphaFoldDB" id="A0A5C9A2Z4"/>
<dbReference type="InterPro" id="IPR050287">
    <property type="entry name" value="MTA/SAH_deaminase"/>
</dbReference>
<feature type="binding site" evidence="5">
    <location>
        <position position="72"/>
    </location>
    <ligand>
        <name>Zn(2+)</name>
        <dbReference type="ChEBI" id="CHEBI:29105"/>
    </ligand>
</feature>
<evidence type="ECO:0000256" key="4">
    <source>
        <dbReference type="ARBA" id="ARBA00022833"/>
    </source>
</evidence>
<dbReference type="Pfam" id="PF01979">
    <property type="entry name" value="Amidohydro_1"/>
    <property type="match status" value="1"/>
</dbReference>
<proteinExistence type="inferred from homology"/>
<evidence type="ECO:0000256" key="2">
    <source>
        <dbReference type="ARBA" id="ARBA00022723"/>
    </source>
</evidence>
<comment type="caution">
    <text evidence="7">The sequence shown here is derived from an EMBL/GenBank/DDBJ whole genome shotgun (WGS) entry which is preliminary data.</text>
</comment>
<dbReference type="FunFam" id="3.20.20.140:FF:000014">
    <property type="entry name" value="5-methylthioadenosine/S-adenosylhomocysteine deaminase"/>
    <property type="match status" value="1"/>
</dbReference>
<comment type="cofactor">
    <cofactor evidence="5">
        <name>Zn(2+)</name>
        <dbReference type="ChEBI" id="CHEBI:29105"/>
    </cofactor>
    <text evidence="5">Binds 1 zinc ion per subunit.</text>
</comment>
<dbReference type="EC" id="3.5.4.28" evidence="5"/>
<dbReference type="EMBL" id="VRYZ01000001">
    <property type="protein sequence ID" value="TXS95086.1"/>
    <property type="molecule type" value="Genomic_DNA"/>
</dbReference>
<name>A0A5C9A2Z4_9GAMM</name>
<dbReference type="EC" id="3.5.4.31" evidence="5"/>
<gene>
    <name evidence="5" type="primary">mtaD</name>
    <name evidence="7" type="ORF">FVW59_04090</name>
</gene>
<organism evidence="7 8">
    <name type="scientific">Parahaliea aestuarii</name>
    <dbReference type="NCBI Taxonomy" id="1852021"/>
    <lineage>
        <taxon>Bacteria</taxon>
        <taxon>Pseudomonadati</taxon>
        <taxon>Pseudomonadota</taxon>
        <taxon>Gammaproteobacteria</taxon>
        <taxon>Cellvibrionales</taxon>
        <taxon>Halieaceae</taxon>
        <taxon>Parahaliea</taxon>
    </lineage>
</organism>
<dbReference type="OrthoDB" id="9807210at2"/>
<dbReference type="InterPro" id="IPR032466">
    <property type="entry name" value="Metal_Hydrolase"/>
</dbReference>
<accession>A0A5C9A2Z4</accession>
<dbReference type="Gene3D" id="2.30.40.10">
    <property type="entry name" value="Urease, subunit C, domain 1"/>
    <property type="match status" value="1"/>
</dbReference>
<dbReference type="GO" id="GO:0050270">
    <property type="term" value="F:S-adenosylhomocysteine deaminase activity"/>
    <property type="evidence" value="ECO:0007669"/>
    <property type="project" value="UniProtKB-UniRule"/>
</dbReference>
<dbReference type="SUPFAM" id="SSF51556">
    <property type="entry name" value="Metallo-dependent hydrolases"/>
    <property type="match status" value="1"/>
</dbReference>
<sequence>MSSPGKIADVLLHPDWIIPVQPAGEVLTGHSLAMRDGRIVALAPRAELAGWQAQEELELPGQVLLPGLINAHGHAAMSLLRGYADDQPLMPWLEQHIWPAEAAHVSAEFVADGTELAMAEMIRCGTTTFSDMYFFPEAAAEAVQAAGMRCQLSIPVIGFQTAWARDAGECISKGLALRDSLKHDERISVVFGPHATYTVPEADLARVATLAAELDLPVQIHLHETAAEVLQAVEATGERPIDTLDRLGLLSPRAQCVHMTDLGQQDIELLVATGAHVVHCPRSNMKLGSGICPSEKLRASGINLALGSDGAASNNSLNLFAEMQAAALLAKVSDADASALPAAAVLEMATLGGARALGIDEQVGSLEVGKLADIIAVDLSGPATQPVHNPLSQVVYACNGSEVSHSWVGGRPLLRDRQLTTINTSALASRVQDWRGRIATHRNSAA</sequence>
<dbReference type="RefSeq" id="WP_148062926.1">
    <property type="nucleotide sequence ID" value="NZ_VRYZ01000001.1"/>
</dbReference>
<dbReference type="CDD" id="cd01298">
    <property type="entry name" value="ATZ_TRZ_like"/>
    <property type="match status" value="1"/>
</dbReference>
<dbReference type="Proteomes" id="UP000321933">
    <property type="component" value="Unassembled WGS sequence"/>
</dbReference>
<dbReference type="HAMAP" id="MF_01281">
    <property type="entry name" value="MTA_SAH_deamin"/>
    <property type="match status" value="1"/>
</dbReference>
<comment type="caution">
    <text evidence="5">Lacks conserved residue(s) required for the propagation of feature annotation.</text>
</comment>
<dbReference type="GO" id="GO:0090614">
    <property type="term" value="F:5'-methylthioadenosine deaminase activity"/>
    <property type="evidence" value="ECO:0007669"/>
    <property type="project" value="UniProtKB-UniRule"/>
</dbReference>
<feature type="binding site" evidence="5">
    <location>
        <position position="309"/>
    </location>
    <ligand>
        <name>substrate</name>
    </ligand>
</feature>
<dbReference type="GO" id="GO:0046872">
    <property type="term" value="F:metal ion binding"/>
    <property type="evidence" value="ECO:0007669"/>
    <property type="project" value="UniProtKB-KW"/>
</dbReference>
<dbReference type="InterPro" id="IPR023512">
    <property type="entry name" value="Deaminase_MtaD/DadD"/>
</dbReference>
<dbReference type="NCBIfam" id="NF006549">
    <property type="entry name" value="PRK09045.1"/>
    <property type="match status" value="1"/>
</dbReference>
<keyword evidence="8" id="KW-1185">Reference proteome</keyword>
<evidence type="ECO:0000256" key="3">
    <source>
        <dbReference type="ARBA" id="ARBA00022801"/>
    </source>
</evidence>
<evidence type="ECO:0000259" key="6">
    <source>
        <dbReference type="Pfam" id="PF01979"/>
    </source>
</evidence>
<dbReference type="PANTHER" id="PTHR43794">
    <property type="entry name" value="AMINOHYDROLASE SSNA-RELATED"/>
    <property type="match status" value="1"/>
</dbReference>
<dbReference type="InterPro" id="IPR006680">
    <property type="entry name" value="Amidohydro-rel"/>
</dbReference>
<dbReference type="PANTHER" id="PTHR43794:SF11">
    <property type="entry name" value="AMIDOHYDROLASE-RELATED DOMAIN-CONTAINING PROTEIN"/>
    <property type="match status" value="1"/>
</dbReference>
<feature type="domain" description="Amidohydrolase-related" evidence="6">
    <location>
        <begin position="63"/>
        <end position="411"/>
    </location>
</feature>
<dbReference type="SUPFAM" id="SSF51338">
    <property type="entry name" value="Composite domain of metallo-dependent hydrolases"/>
    <property type="match status" value="1"/>
</dbReference>
<comment type="similarity">
    <text evidence="5">Belongs to the metallo-dependent hydrolases superfamily. MTA/SAH deaminase family.</text>
</comment>
<feature type="binding site" evidence="5">
    <location>
        <position position="101"/>
    </location>
    <ligand>
        <name>substrate</name>
    </ligand>
</feature>
<evidence type="ECO:0000313" key="8">
    <source>
        <dbReference type="Proteomes" id="UP000321933"/>
    </source>
</evidence>
<keyword evidence="4 5" id="KW-0862">Zinc</keyword>
<evidence type="ECO:0000313" key="7">
    <source>
        <dbReference type="EMBL" id="TXS95086.1"/>
    </source>
</evidence>
<dbReference type="InterPro" id="IPR011059">
    <property type="entry name" value="Metal-dep_hydrolase_composite"/>
</dbReference>
<comment type="catalytic activity">
    <reaction evidence="5">
        <text>S-adenosyl-L-homocysteine + H2O + H(+) = S-inosyl-L-homocysteine + NH4(+)</text>
        <dbReference type="Rhea" id="RHEA:20716"/>
        <dbReference type="ChEBI" id="CHEBI:15377"/>
        <dbReference type="ChEBI" id="CHEBI:15378"/>
        <dbReference type="ChEBI" id="CHEBI:28938"/>
        <dbReference type="ChEBI" id="CHEBI:57856"/>
        <dbReference type="ChEBI" id="CHEBI:57985"/>
        <dbReference type="EC" id="3.5.4.28"/>
    </reaction>
</comment>
<dbReference type="Gene3D" id="3.20.20.140">
    <property type="entry name" value="Metal-dependent hydrolases"/>
    <property type="match status" value="1"/>
</dbReference>
<feature type="binding site" evidence="5">
    <location>
        <position position="194"/>
    </location>
    <ligand>
        <name>substrate</name>
    </ligand>
</feature>
<evidence type="ECO:0000256" key="1">
    <source>
        <dbReference type="ARBA" id="ARBA00006745"/>
    </source>
</evidence>
<protein>
    <recommendedName>
        <fullName evidence="5">5-methylthioadenosine/S-adenosylhomocysteine deaminase</fullName>
        <shortName evidence="5">MTA/SAH deaminase</shortName>
        <ecNumber evidence="5">3.5.4.28</ecNumber>
        <ecNumber evidence="5">3.5.4.31</ecNumber>
    </recommendedName>
</protein>
<comment type="catalytic activity">
    <reaction evidence="5">
        <text>S-methyl-5'-thioadenosine + H2O + H(+) = S-methyl-5'-thioinosine + NH4(+)</text>
        <dbReference type="Rhea" id="RHEA:25025"/>
        <dbReference type="ChEBI" id="CHEBI:15377"/>
        <dbReference type="ChEBI" id="CHEBI:15378"/>
        <dbReference type="ChEBI" id="CHEBI:17509"/>
        <dbReference type="ChEBI" id="CHEBI:28938"/>
        <dbReference type="ChEBI" id="CHEBI:48595"/>
        <dbReference type="EC" id="3.5.4.31"/>
    </reaction>
</comment>
<keyword evidence="3 5" id="KW-0378">Hydrolase</keyword>
<feature type="binding site" evidence="5">
    <location>
        <position position="221"/>
    </location>
    <ligand>
        <name>Zn(2+)</name>
        <dbReference type="ChEBI" id="CHEBI:29105"/>
    </ligand>
</feature>
<feature type="binding site" evidence="5">
    <location>
        <position position="309"/>
    </location>
    <ligand>
        <name>Zn(2+)</name>
        <dbReference type="ChEBI" id="CHEBI:29105"/>
    </ligand>
</feature>
<reference evidence="7 8" key="1">
    <citation type="submission" date="2019-08" db="EMBL/GenBank/DDBJ databases">
        <title>Parahaliea maris sp. nov., isolated from the surface seawater.</title>
        <authorList>
            <person name="Liu Y."/>
        </authorList>
    </citation>
    <scope>NUCLEOTIDE SEQUENCE [LARGE SCALE GENOMIC DNA]</scope>
    <source>
        <strain evidence="7 8">S2-26</strain>
    </source>
</reference>